<organism evidence="1 2">
    <name type="scientific">Smallanthus sonchifolius</name>
    <dbReference type="NCBI Taxonomy" id="185202"/>
    <lineage>
        <taxon>Eukaryota</taxon>
        <taxon>Viridiplantae</taxon>
        <taxon>Streptophyta</taxon>
        <taxon>Embryophyta</taxon>
        <taxon>Tracheophyta</taxon>
        <taxon>Spermatophyta</taxon>
        <taxon>Magnoliopsida</taxon>
        <taxon>eudicotyledons</taxon>
        <taxon>Gunneridae</taxon>
        <taxon>Pentapetalae</taxon>
        <taxon>asterids</taxon>
        <taxon>campanulids</taxon>
        <taxon>Asterales</taxon>
        <taxon>Asteraceae</taxon>
        <taxon>Asteroideae</taxon>
        <taxon>Heliantheae alliance</taxon>
        <taxon>Millerieae</taxon>
        <taxon>Smallanthus</taxon>
    </lineage>
</organism>
<reference evidence="1 2" key="2">
    <citation type="journal article" date="2022" name="Mol. Ecol. Resour.">
        <title>The genomes of chicory, endive, great burdock and yacon provide insights into Asteraceae paleo-polyploidization history and plant inulin production.</title>
        <authorList>
            <person name="Fan W."/>
            <person name="Wang S."/>
            <person name="Wang H."/>
            <person name="Wang A."/>
            <person name="Jiang F."/>
            <person name="Liu H."/>
            <person name="Zhao H."/>
            <person name="Xu D."/>
            <person name="Zhang Y."/>
        </authorList>
    </citation>
    <scope>NUCLEOTIDE SEQUENCE [LARGE SCALE GENOMIC DNA]</scope>
    <source>
        <strain evidence="2">cv. Yunnan</strain>
        <tissue evidence="1">Leaves</tissue>
    </source>
</reference>
<keyword evidence="2" id="KW-1185">Reference proteome</keyword>
<name>A0ACB8YQ58_9ASTR</name>
<dbReference type="Proteomes" id="UP001056120">
    <property type="component" value="Linkage Group LG27"/>
</dbReference>
<dbReference type="EMBL" id="CM042044">
    <property type="protein sequence ID" value="KAI3687258.1"/>
    <property type="molecule type" value="Genomic_DNA"/>
</dbReference>
<protein>
    <submittedName>
        <fullName evidence="1">Uncharacterized protein</fullName>
    </submittedName>
</protein>
<gene>
    <name evidence="1" type="ORF">L1987_80952</name>
</gene>
<proteinExistence type="predicted"/>
<evidence type="ECO:0000313" key="2">
    <source>
        <dbReference type="Proteomes" id="UP001056120"/>
    </source>
</evidence>
<accession>A0ACB8YQ58</accession>
<evidence type="ECO:0000313" key="1">
    <source>
        <dbReference type="EMBL" id="KAI3687258.1"/>
    </source>
</evidence>
<reference evidence="2" key="1">
    <citation type="journal article" date="2022" name="Mol. Ecol. Resour.">
        <title>The genomes of chicory, endive, great burdock and yacon provide insights into Asteraceae palaeo-polyploidization history and plant inulin production.</title>
        <authorList>
            <person name="Fan W."/>
            <person name="Wang S."/>
            <person name="Wang H."/>
            <person name="Wang A."/>
            <person name="Jiang F."/>
            <person name="Liu H."/>
            <person name="Zhao H."/>
            <person name="Xu D."/>
            <person name="Zhang Y."/>
        </authorList>
    </citation>
    <scope>NUCLEOTIDE SEQUENCE [LARGE SCALE GENOMIC DNA]</scope>
    <source>
        <strain evidence="2">cv. Yunnan</strain>
    </source>
</reference>
<sequence>MDSILFGYVKEDFGRYNFLMVLLRRRLACCTWNREICDSIDFDQPPNGIMTYNGLESCIMSANSCEDESVTSRGDDCQTDENDSSCSSNNVSGSLSSHSTTTKIDEQQPDEWEHSQAPTQCNSKEKPSPQISHVEVMKEIFAKLLLGGDTTGGSKGHSSALALSNSIKKLAASIFGELWKLEPLPDEKKDRWRREMEWLLSPINHMVELVPAKQYDANGRIVEIMRPKARVDVQMNLPALRKLDSMLLETLDAMTNAEFWYEEVSQVEGKSKSVKEGNRWWLPMPHVPVGGLSGEARKKLSNQAKIVHQIFKAAKAINETILLEMPMPKIIGEAFPKSGKASLGDDLYRILNTPSSSAERMLNSLNLKSEHKALDTINRLEAAIYAWKDRILIQKTTTKSPSRTSWSLKDPSMELDKIEFLISKAEVLLQQVRNRYPNLPQTFLEVMKIQYGKDIAYAILEAYSRVLGNLAFNILTRIGDICQEDVSVDPSSPMAMNSLPGMDISGISGISISTVSSRHTLFDKVNNMEGKLSLLKAEKVSYNACLSDDTNADSVTGTPNRCCIGKEVCLPPPKMSP</sequence>
<comment type="caution">
    <text evidence="1">The sequence shown here is derived from an EMBL/GenBank/DDBJ whole genome shotgun (WGS) entry which is preliminary data.</text>
</comment>